<dbReference type="PANTHER" id="PTHR23054:SF15">
    <property type="entry name" value="OS08G0515700 PROTEIN"/>
    <property type="match status" value="1"/>
</dbReference>
<evidence type="ECO:0000256" key="1">
    <source>
        <dbReference type="SAM" id="MobiDB-lite"/>
    </source>
</evidence>
<keyword evidence="4" id="KW-1185">Reference proteome</keyword>
<dbReference type="EMBL" id="JAXQNO010000001">
    <property type="protein sequence ID" value="KAK4805052.1"/>
    <property type="molecule type" value="Genomic_DNA"/>
</dbReference>
<gene>
    <name evidence="3" type="ORF">SAY86_004869</name>
</gene>
<feature type="domain" description="DUF547" evidence="2">
    <location>
        <begin position="350"/>
        <end position="481"/>
    </location>
</feature>
<name>A0AAN7RIB7_TRANT</name>
<proteinExistence type="predicted"/>
<dbReference type="PANTHER" id="PTHR23054">
    <property type="entry name" value="TERNARY COMPLEX FACTOR MIP1, LEUCINE-ZIPPER-RELATED"/>
    <property type="match status" value="1"/>
</dbReference>
<dbReference type="InterPro" id="IPR006869">
    <property type="entry name" value="DUF547"/>
</dbReference>
<dbReference type="Pfam" id="PF04784">
    <property type="entry name" value="DUF547"/>
    <property type="match status" value="1"/>
</dbReference>
<organism evidence="3 4">
    <name type="scientific">Trapa natans</name>
    <name type="common">Water chestnut</name>
    <dbReference type="NCBI Taxonomy" id="22666"/>
    <lineage>
        <taxon>Eukaryota</taxon>
        <taxon>Viridiplantae</taxon>
        <taxon>Streptophyta</taxon>
        <taxon>Embryophyta</taxon>
        <taxon>Tracheophyta</taxon>
        <taxon>Spermatophyta</taxon>
        <taxon>Magnoliopsida</taxon>
        <taxon>eudicotyledons</taxon>
        <taxon>Gunneridae</taxon>
        <taxon>Pentapetalae</taxon>
        <taxon>rosids</taxon>
        <taxon>malvids</taxon>
        <taxon>Myrtales</taxon>
        <taxon>Lythraceae</taxon>
        <taxon>Trapa</taxon>
    </lineage>
</organism>
<reference evidence="3 4" key="1">
    <citation type="journal article" date="2023" name="Hortic Res">
        <title>Pangenome of water caltrop reveals structural variations and asymmetric subgenome divergence after allopolyploidization.</title>
        <authorList>
            <person name="Zhang X."/>
            <person name="Chen Y."/>
            <person name="Wang L."/>
            <person name="Yuan Y."/>
            <person name="Fang M."/>
            <person name="Shi L."/>
            <person name="Lu R."/>
            <person name="Comes H.P."/>
            <person name="Ma Y."/>
            <person name="Chen Y."/>
            <person name="Huang G."/>
            <person name="Zhou Y."/>
            <person name="Zheng Z."/>
            <person name="Qiu Y."/>
        </authorList>
    </citation>
    <scope>NUCLEOTIDE SEQUENCE [LARGE SCALE GENOMIC DNA]</scope>
    <source>
        <strain evidence="3">F231</strain>
    </source>
</reference>
<accession>A0AAN7RIB7</accession>
<sequence>MIVCHQQHLSSGFTMLGVNCRTSSSSCVSPSRPSYPSIEETKVVKSVLNMPPPLTSQLDPVVHLERTSHGHDSLHWDAEDTVKRCNSIQHIPPSDTPSLKTSMELKKDIVMLEAEIMQLERYLLSLYRKAFEEHISNRSSISEAESKRLMISPRMKIENGSEIHQRTGPRMRRNILFRHYQSSPAHGWASSDSQSSLSSFKTTLTKDRKSTGSSHRCLADHLSPSCLDSSLINPNRLSEDILRCISSIYCKLANPNSTQSGFLASSPTSSLSSSSLFSSHNPRDSWSPGRNEDSSISREPHGLREENGPYNDMVEVLKIYLDDHSFKFAAAMLQKFRSLVRCLEKVDPGKMRREEKLAFWINIHNALVMHAYLAYGTGNRVKTNAILKAAYTIGGHCINAYMIQNSILGIRSHHSSPWLQTLFSPSRKSKTGSSGHIYALEYPEPLVHFALCSGAYSDPPVRVYAAKNIFVDLKLAREDFIQANVYIHKETKIFLPRILYYYAKDTGLTMPRLLETVNQCLTEAQRKAIKSGTKRGRLEKHINWLPENSTFRYVFHGDLARGSANAV</sequence>
<evidence type="ECO:0000259" key="2">
    <source>
        <dbReference type="Pfam" id="PF04784"/>
    </source>
</evidence>
<protein>
    <recommendedName>
        <fullName evidence="2">DUF547 domain-containing protein</fullName>
    </recommendedName>
</protein>
<dbReference type="AlphaFoldDB" id="A0AAN7RIB7"/>
<dbReference type="Proteomes" id="UP001346149">
    <property type="component" value="Unassembled WGS sequence"/>
</dbReference>
<feature type="compositionally biased region" description="Basic and acidic residues" evidence="1">
    <location>
        <begin position="290"/>
        <end position="307"/>
    </location>
</feature>
<comment type="caution">
    <text evidence="3">The sequence shown here is derived from an EMBL/GenBank/DDBJ whole genome shotgun (WGS) entry which is preliminary data.</text>
</comment>
<feature type="region of interest" description="Disordered" evidence="1">
    <location>
        <begin position="274"/>
        <end position="307"/>
    </location>
</feature>
<evidence type="ECO:0000313" key="3">
    <source>
        <dbReference type="EMBL" id="KAK4805052.1"/>
    </source>
</evidence>
<evidence type="ECO:0000313" key="4">
    <source>
        <dbReference type="Proteomes" id="UP001346149"/>
    </source>
</evidence>